<sequence length="169" mass="19171">MEVLEAIHTRRSVRKYQDKPISDELIKELLSAAMVAPSAGNAQPWHFIVVDDREKLAGVKEYSEFAGMAAHAPLGIIICGDLSLEKYPGYWIQDCASATQTLLLAVRGKGLGAVWTGIYPKEDRIKGFTEHFNLPENVIPLSFVIIGWPDQEQKYKDRYKEERVHKNTW</sequence>
<keyword evidence="2" id="KW-0288">FMN</keyword>
<keyword evidence="1" id="KW-0285">Flavoprotein</keyword>
<dbReference type="EMBL" id="FWZU01000004">
    <property type="protein sequence ID" value="SMF24052.1"/>
    <property type="molecule type" value="Genomic_DNA"/>
</dbReference>
<dbReference type="InterPro" id="IPR029479">
    <property type="entry name" value="Nitroreductase"/>
</dbReference>
<dbReference type="AlphaFoldDB" id="A0A1X7DYB6"/>
<dbReference type="Proteomes" id="UP000192906">
    <property type="component" value="Unassembled WGS sequence"/>
</dbReference>
<organism evidence="5 6">
    <name type="scientific">Desulfovibrio gilichinskyi</name>
    <dbReference type="NCBI Taxonomy" id="1519643"/>
    <lineage>
        <taxon>Bacteria</taxon>
        <taxon>Pseudomonadati</taxon>
        <taxon>Thermodesulfobacteriota</taxon>
        <taxon>Desulfovibrionia</taxon>
        <taxon>Desulfovibrionales</taxon>
        <taxon>Desulfovibrionaceae</taxon>
        <taxon>Desulfovibrio</taxon>
    </lineage>
</organism>
<keyword evidence="6" id="KW-1185">Reference proteome</keyword>
<dbReference type="OrthoDB" id="9798230at2"/>
<dbReference type="STRING" id="1519643.SAMN06295933_2367"/>
<accession>A0A1X7DYB6</accession>
<proteinExistence type="predicted"/>
<evidence type="ECO:0000256" key="3">
    <source>
        <dbReference type="ARBA" id="ARBA00023002"/>
    </source>
</evidence>
<evidence type="ECO:0000256" key="2">
    <source>
        <dbReference type="ARBA" id="ARBA00022643"/>
    </source>
</evidence>
<protein>
    <submittedName>
        <fullName evidence="5">Nitroreductase</fullName>
    </submittedName>
</protein>
<reference evidence="6" key="1">
    <citation type="submission" date="2017-04" db="EMBL/GenBank/DDBJ databases">
        <authorList>
            <person name="Varghese N."/>
            <person name="Submissions S."/>
        </authorList>
    </citation>
    <scope>NUCLEOTIDE SEQUENCE [LARGE SCALE GENOMIC DNA]</scope>
    <source>
        <strain evidence="6">K3S</strain>
    </source>
</reference>
<dbReference type="SUPFAM" id="SSF55469">
    <property type="entry name" value="FMN-dependent nitroreductase-like"/>
    <property type="match status" value="1"/>
</dbReference>
<feature type="domain" description="Nitroreductase" evidence="4">
    <location>
        <begin position="7"/>
        <end position="62"/>
    </location>
</feature>
<name>A0A1X7DYB6_9BACT</name>
<dbReference type="Pfam" id="PF00881">
    <property type="entry name" value="Nitroreductase"/>
    <property type="match status" value="2"/>
</dbReference>
<feature type="domain" description="Nitroreductase" evidence="4">
    <location>
        <begin position="71"/>
        <end position="148"/>
    </location>
</feature>
<dbReference type="InterPro" id="IPR050627">
    <property type="entry name" value="Nitroreductase/BluB"/>
</dbReference>
<evidence type="ECO:0000259" key="4">
    <source>
        <dbReference type="Pfam" id="PF00881"/>
    </source>
</evidence>
<gene>
    <name evidence="5" type="ORF">SAMN06295933_2367</name>
</gene>
<dbReference type="Gene3D" id="3.40.109.10">
    <property type="entry name" value="NADH Oxidase"/>
    <property type="match status" value="1"/>
</dbReference>
<dbReference type="RefSeq" id="WP_085102457.1">
    <property type="nucleotide sequence ID" value="NZ_FWZU01000004.1"/>
</dbReference>
<dbReference type="GO" id="GO:0016491">
    <property type="term" value="F:oxidoreductase activity"/>
    <property type="evidence" value="ECO:0007669"/>
    <property type="project" value="UniProtKB-KW"/>
</dbReference>
<dbReference type="PANTHER" id="PTHR23026:SF90">
    <property type="entry name" value="IODOTYROSINE DEIODINASE 1"/>
    <property type="match status" value="1"/>
</dbReference>
<evidence type="ECO:0000256" key="1">
    <source>
        <dbReference type="ARBA" id="ARBA00022630"/>
    </source>
</evidence>
<keyword evidence="3" id="KW-0560">Oxidoreductase</keyword>
<dbReference type="CDD" id="cd02150">
    <property type="entry name" value="nitroreductase"/>
    <property type="match status" value="1"/>
</dbReference>
<evidence type="ECO:0000313" key="6">
    <source>
        <dbReference type="Proteomes" id="UP000192906"/>
    </source>
</evidence>
<evidence type="ECO:0000313" key="5">
    <source>
        <dbReference type="EMBL" id="SMF24052.1"/>
    </source>
</evidence>
<dbReference type="PANTHER" id="PTHR23026">
    <property type="entry name" value="NADPH NITROREDUCTASE"/>
    <property type="match status" value="1"/>
</dbReference>
<dbReference type="InterPro" id="IPR000415">
    <property type="entry name" value="Nitroreductase-like"/>
</dbReference>